<dbReference type="OrthoDB" id="66829at2"/>
<proteinExistence type="predicted"/>
<name>A0A4R9JHD5_9LEPT</name>
<dbReference type="EMBL" id="RQGA01000007">
    <property type="protein sequence ID" value="TGL41496.1"/>
    <property type="molecule type" value="Genomic_DNA"/>
</dbReference>
<organism evidence="2 3">
    <name type="scientific">Leptospira perdikensis</name>
    <dbReference type="NCBI Taxonomy" id="2484948"/>
    <lineage>
        <taxon>Bacteria</taxon>
        <taxon>Pseudomonadati</taxon>
        <taxon>Spirochaetota</taxon>
        <taxon>Spirochaetia</taxon>
        <taxon>Leptospirales</taxon>
        <taxon>Leptospiraceae</taxon>
        <taxon>Leptospira</taxon>
    </lineage>
</organism>
<feature type="domain" description="VOC" evidence="1">
    <location>
        <begin position="4"/>
        <end position="120"/>
    </location>
</feature>
<evidence type="ECO:0000313" key="2">
    <source>
        <dbReference type="EMBL" id="TGL41496.1"/>
    </source>
</evidence>
<dbReference type="Pfam" id="PF00903">
    <property type="entry name" value="Glyoxalase"/>
    <property type="match status" value="1"/>
</dbReference>
<dbReference type="Proteomes" id="UP000298125">
    <property type="component" value="Unassembled WGS sequence"/>
</dbReference>
<comment type="caution">
    <text evidence="2">The sequence shown here is derived from an EMBL/GenBank/DDBJ whole genome shotgun (WGS) entry which is preliminary data.</text>
</comment>
<protein>
    <submittedName>
        <fullName evidence="2">Bleomycin resistance family protein</fullName>
    </submittedName>
</protein>
<keyword evidence="3" id="KW-1185">Reference proteome</keyword>
<dbReference type="RefSeq" id="WP_135578171.1">
    <property type="nucleotide sequence ID" value="NZ_RQGA01000007.1"/>
</dbReference>
<reference evidence="2" key="1">
    <citation type="journal article" date="2019" name="PLoS Negl. Trop. Dis.">
        <title>Revisiting the worldwide diversity of Leptospira species in the environment.</title>
        <authorList>
            <person name="Vincent A.T."/>
            <person name="Schiettekatte O."/>
            <person name="Bourhy P."/>
            <person name="Veyrier F.J."/>
            <person name="Picardeau M."/>
        </authorList>
    </citation>
    <scope>NUCLEOTIDE SEQUENCE [LARGE SCALE GENOMIC DNA]</scope>
    <source>
        <strain evidence="2">201702692</strain>
    </source>
</reference>
<dbReference type="InterPro" id="IPR004360">
    <property type="entry name" value="Glyas_Fos-R_dOase_dom"/>
</dbReference>
<gene>
    <name evidence="2" type="ORF">EHQ49_07995</name>
</gene>
<dbReference type="SUPFAM" id="SSF54593">
    <property type="entry name" value="Glyoxalase/Bleomycin resistance protein/Dihydroxybiphenyl dioxygenase"/>
    <property type="match status" value="1"/>
</dbReference>
<dbReference type="Gene3D" id="3.10.180.10">
    <property type="entry name" value="2,3-Dihydroxybiphenyl 1,2-Dioxygenase, domain 1"/>
    <property type="match status" value="1"/>
</dbReference>
<accession>A0A4R9JHD5</accession>
<sequence length="126" mass="14497">MAPKLNQLIPMIYTTDLQGTVDFYVKSLGFVCLTNKKDLGWAKVQLDNAGLMISKPNDHIPFEKPTFTGSFYFHTDNVDNIWNRVKDKLKVCYPIENFEYGMREFAVYDNNGYLLQFGQTIILAAN</sequence>
<evidence type="ECO:0000313" key="3">
    <source>
        <dbReference type="Proteomes" id="UP000298125"/>
    </source>
</evidence>
<dbReference type="InterPro" id="IPR037523">
    <property type="entry name" value="VOC_core"/>
</dbReference>
<dbReference type="AlphaFoldDB" id="A0A4R9JHD5"/>
<dbReference type="PROSITE" id="PS51819">
    <property type="entry name" value="VOC"/>
    <property type="match status" value="1"/>
</dbReference>
<evidence type="ECO:0000259" key="1">
    <source>
        <dbReference type="PROSITE" id="PS51819"/>
    </source>
</evidence>
<dbReference type="InterPro" id="IPR029068">
    <property type="entry name" value="Glyas_Bleomycin-R_OHBP_Dase"/>
</dbReference>